<dbReference type="Pfam" id="PF22974">
    <property type="entry name" value="DUF7029"/>
    <property type="match status" value="1"/>
</dbReference>
<feature type="compositionally biased region" description="Polar residues" evidence="1">
    <location>
        <begin position="567"/>
        <end position="585"/>
    </location>
</feature>
<proteinExistence type="predicted"/>
<feature type="compositionally biased region" description="Polar residues" evidence="1">
    <location>
        <begin position="114"/>
        <end position="157"/>
    </location>
</feature>
<dbReference type="InterPro" id="IPR055647">
    <property type="entry name" value="DUF7223"/>
</dbReference>
<dbReference type="GeneID" id="89993847"/>
<feature type="region of interest" description="Disordered" evidence="1">
    <location>
        <begin position="1032"/>
        <end position="1100"/>
    </location>
</feature>
<dbReference type="InterPro" id="IPR054293">
    <property type="entry name" value="DUF7029"/>
</dbReference>
<evidence type="ECO:0008006" key="7">
    <source>
        <dbReference type="Google" id="ProtNLM"/>
    </source>
</evidence>
<evidence type="ECO:0000259" key="3">
    <source>
        <dbReference type="Pfam" id="PF22974"/>
    </source>
</evidence>
<reference evidence="5 6" key="1">
    <citation type="journal article" date="2023" name="Res Sq">
        <title>Genomic and morphological characterization of Knufia obscura isolated from the Mars 2020 spacecraft assembly facility.</title>
        <authorList>
            <person name="Chander A.M."/>
            <person name="Teixeira M.M."/>
            <person name="Singh N.K."/>
            <person name="Williams M.P."/>
            <person name="Parker C.W."/>
            <person name="Leo P."/>
            <person name="Stajich J.E."/>
            <person name="Torok T."/>
            <person name="Tighe S."/>
            <person name="Mason C.E."/>
            <person name="Venkateswaran K."/>
        </authorList>
    </citation>
    <scope>NUCLEOTIDE SEQUENCE [LARGE SCALE GENOMIC DNA]</scope>
    <source>
        <strain evidence="5 6">CCFEE 5817</strain>
    </source>
</reference>
<gene>
    <name evidence="5" type="ORF">PMZ80_000398</name>
</gene>
<feature type="domain" description="DUF7029" evidence="3">
    <location>
        <begin position="457"/>
        <end position="553"/>
    </location>
</feature>
<feature type="region of interest" description="Disordered" evidence="1">
    <location>
        <begin position="52"/>
        <end position="225"/>
    </location>
</feature>
<feature type="region of interest" description="Disordered" evidence="1">
    <location>
        <begin position="566"/>
        <end position="585"/>
    </location>
</feature>
<accession>A0ABR0S099</accession>
<dbReference type="RefSeq" id="XP_064734346.1">
    <property type="nucleotide sequence ID" value="XM_064868849.1"/>
</dbReference>
<feature type="domain" description="DUF7223" evidence="4">
    <location>
        <begin position="796"/>
        <end position="1035"/>
    </location>
</feature>
<organism evidence="5 6">
    <name type="scientific">Knufia obscura</name>
    <dbReference type="NCBI Taxonomy" id="1635080"/>
    <lineage>
        <taxon>Eukaryota</taxon>
        <taxon>Fungi</taxon>
        <taxon>Dikarya</taxon>
        <taxon>Ascomycota</taxon>
        <taxon>Pezizomycotina</taxon>
        <taxon>Eurotiomycetes</taxon>
        <taxon>Chaetothyriomycetidae</taxon>
        <taxon>Chaetothyriales</taxon>
        <taxon>Trichomeriaceae</taxon>
        <taxon>Knufia</taxon>
    </lineage>
</organism>
<evidence type="ECO:0000259" key="4">
    <source>
        <dbReference type="Pfam" id="PF23865"/>
    </source>
</evidence>
<evidence type="ECO:0000256" key="2">
    <source>
        <dbReference type="SAM" id="SignalP"/>
    </source>
</evidence>
<dbReference type="EMBL" id="JAVHJV010000001">
    <property type="protein sequence ID" value="KAK5946256.1"/>
    <property type="molecule type" value="Genomic_DNA"/>
</dbReference>
<dbReference type="Proteomes" id="UP001334248">
    <property type="component" value="Unassembled WGS sequence"/>
</dbReference>
<feature type="compositionally biased region" description="Polar residues" evidence="1">
    <location>
        <begin position="214"/>
        <end position="225"/>
    </location>
</feature>
<feature type="region of interest" description="Disordered" evidence="1">
    <location>
        <begin position="372"/>
        <end position="399"/>
    </location>
</feature>
<dbReference type="Pfam" id="PF23865">
    <property type="entry name" value="DUF7223"/>
    <property type="match status" value="1"/>
</dbReference>
<sequence length="1569" mass="166789">MLLTNLVLVSLLRLSSASSLELRKDDQCRIVTETHTGAAFWVPTPEAARVQVPSASGRPGTVGPATGKPELVGPGNGKPETPFSEILGKPASGPTGATSSRPRPTSNYNNNNNLAHPSQHSHFNSVGPSNGIGSHGSHPQESARSTSTPSSRQTGTGSHEWEDWALAGTPFPRPSFVGTKGSISSKPSNHTTTSTGSRTTSATATGGNGTYTHSNTYGTGNLARTTSSNYGYITSTTMSVGEMTTSDISSSARETTTVYTTFSLTTSSGDWNASTPTTTSGSIYSNSTSSTITTAGNSTIPHNSTASTTTEVSSTMTSAFTSTTTTLSVDFSNHTTTLFGNDSTTTTTSVPATTSTLSVDFSNHITTLFGNHSTTTTSSASTTTSSSAYGPGTEFELQGPIDLGSVPPTILDAVSPPDIDMGSLDRLDAQEKSNLWFNGPEAGGDEENGGVTVRVSVEYKYPSIVLDQSIYIKDLTCTSDGISGRFNQPLAYERAKTAWEDHPLIFITTSPSCVKDGEASFFLVSSAVTFEDSDQTFIISGTVSELADIFEDMAIDFGKIDYEVPTAPSSPSDEDPATNTCGSPDSDTINGLPAVACGSGFDKALNDKLGYYSDDGDDQYVFSVAAPSAISTPSPDRRDDSFTYMSERSVMLEKRCWIFCAVVNAVKAVVKAVVNVVVAVVQAVVIVVKEVVKRAEEVFLPIIKKVVDIGISIVKQAVKIVVFIATGKYDQSLSLGLNMVPPATMLEDSPWGDALKFYSWSPDAGGEAWEASAYALDQIQGTLMGLEAEPEPGVEFYCINCGISGKMTAVGSIQATPLSGVKSAQIGVHGNLYAGLYLGVNAFAKYEKKYEKELFSRGLPGWSIPGIVNLGPMLTLGVEAGITIEAEGQLLTGASLSWPAFEATLDFIDDKQSSQSGWTPNIDHKFQVAGTLSAEASLGLPVSVEFGIDLLNKKFKRTVALTDTPALAAEAELSVSYDAEEGIVIGDEEGECPGIAWSIGLKNEVSLEFKDENDEGPEFSLFEWTSPPLAEGCIALGEGGGSGGDEGSEEGDESGGGEGDNGGETGSGDNEDDGGIPTLPGGDEDDTDPGDLACPNWNDKQFTDSSGNQWNIRCNAPQLLVGDQGITGEIQHDSMATCINSCSNHPSMERCIGVLWNSDNSICYWVGTKTNSFTTTPPTGPIALAEPITPYVIHAVMFANFDITNEARTWFNKGHKLYVYTNGFSSIFGDPQPGVQKSFSMLYQYGPEMRVLTALEGENINIIPGPIRRTDLERISPDPYLYQTPETASYVRIYDVAYGHRNIPFENTWGAFQNIYYAINYLGSVQFTNSLFTYDTRVGTVKTGAIFVEKLQTDPGRIVPIHAWENEWVAANGFGRPWKRSVNTLDARQDDGAEISDDDFTTFTVEDTTGSLALQIGTDGNLFLSNLEANVDITDLTTGSSFVGLSDPHTLIVGDTAENLLHYFPNEISHTGASRLRLAPWDKLPRTSRLVNLLQVEDPDSGKSMLVAADSMGEHAFLWFCGIEGGLGRVFLVKDALGATGVLEGEGMEFVVSGGKAGDCGPLALVGKS</sequence>
<keyword evidence="6" id="KW-1185">Reference proteome</keyword>
<feature type="compositionally biased region" description="Polar residues" evidence="1">
    <location>
        <begin position="95"/>
        <end position="106"/>
    </location>
</feature>
<protein>
    <recommendedName>
        <fullName evidence="7">Apple domain-containing protein</fullName>
    </recommendedName>
</protein>
<evidence type="ECO:0000313" key="6">
    <source>
        <dbReference type="Proteomes" id="UP001334248"/>
    </source>
</evidence>
<feature type="compositionally biased region" description="Gly residues" evidence="1">
    <location>
        <begin position="1056"/>
        <end position="1066"/>
    </location>
</feature>
<evidence type="ECO:0000313" key="5">
    <source>
        <dbReference type="EMBL" id="KAK5946256.1"/>
    </source>
</evidence>
<evidence type="ECO:0000256" key="1">
    <source>
        <dbReference type="SAM" id="MobiDB-lite"/>
    </source>
</evidence>
<feature type="compositionally biased region" description="Acidic residues" evidence="1">
    <location>
        <begin position="1046"/>
        <end position="1055"/>
    </location>
</feature>
<comment type="caution">
    <text evidence="5">The sequence shown here is derived from an EMBL/GenBank/DDBJ whole genome shotgun (WGS) entry which is preliminary data.</text>
</comment>
<feature type="chain" id="PRO_5046654842" description="Apple domain-containing protein" evidence="2">
    <location>
        <begin position="18"/>
        <end position="1569"/>
    </location>
</feature>
<keyword evidence="2" id="KW-0732">Signal</keyword>
<feature type="compositionally biased region" description="Low complexity" evidence="1">
    <location>
        <begin position="373"/>
        <end position="388"/>
    </location>
</feature>
<feature type="signal peptide" evidence="2">
    <location>
        <begin position="1"/>
        <end position="17"/>
    </location>
</feature>
<feature type="compositionally biased region" description="Low complexity" evidence="1">
    <location>
        <begin position="188"/>
        <end position="213"/>
    </location>
</feature>
<name>A0ABR0S099_9EURO</name>